<proteinExistence type="predicted"/>
<evidence type="ECO:0000313" key="1">
    <source>
        <dbReference type="EMBL" id="MCL2915856.1"/>
    </source>
</evidence>
<dbReference type="InterPro" id="IPR021422">
    <property type="entry name" value="DUF3069"/>
</dbReference>
<dbReference type="Gene3D" id="1.10.3440.10">
    <property type="entry name" value="Sama2622-like"/>
    <property type="match status" value="1"/>
</dbReference>
<dbReference type="EMBL" id="JAKIKT010000009">
    <property type="protein sequence ID" value="MCL2915856.1"/>
    <property type="molecule type" value="Genomic_DNA"/>
</dbReference>
<sequence>MSDYQDIARAVALKVASKVMPMDQLPENLKGAYEDLAAQLLADEQQGFANTWNALPASAQKLMPQAEFHGFFIAQSWLKLSMAGQQLAELAETDNAIAEKEYQGIFAQLIDDALKESIKKLKKARTDRSMLNSFKQVMA</sequence>
<organism evidence="1 2">
    <name type="scientific">Shewanella corallii</name>
    <dbReference type="NCBI Taxonomy" id="560080"/>
    <lineage>
        <taxon>Bacteria</taxon>
        <taxon>Pseudomonadati</taxon>
        <taxon>Pseudomonadota</taxon>
        <taxon>Gammaproteobacteria</taxon>
        <taxon>Alteromonadales</taxon>
        <taxon>Shewanellaceae</taxon>
        <taxon>Shewanella</taxon>
    </lineage>
</organism>
<dbReference type="RefSeq" id="WP_249250417.1">
    <property type="nucleotide sequence ID" value="NZ_JAKIKT010000009.1"/>
</dbReference>
<dbReference type="InterPro" id="IPR023132">
    <property type="entry name" value="Sama2622-like_sf"/>
</dbReference>
<dbReference type="Pfam" id="PF11269">
    <property type="entry name" value="DUF3069"/>
    <property type="match status" value="1"/>
</dbReference>
<accession>A0ABT0NDG0</accession>
<keyword evidence="2" id="KW-1185">Reference proteome</keyword>
<evidence type="ECO:0000313" key="2">
    <source>
        <dbReference type="Proteomes" id="UP001202831"/>
    </source>
</evidence>
<dbReference type="SUPFAM" id="SSF158675">
    <property type="entry name" value="Sama2622-like"/>
    <property type="match status" value="1"/>
</dbReference>
<comment type="caution">
    <text evidence="1">The sequence shown here is derived from an EMBL/GenBank/DDBJ whole genome shotgun (WGS) entry which is preliminary data.</text>
</comment>
<gene>
    <name evidence="1" type="ORF">L2725_19120</name>
</gene>
<dbReference type="Proteomes" id="UP001202831">
    <property type="component" value="Unassembled WGS sequence"/>
</dbReference>
<name>A0ABT0NDG0_9GAMM</name>
<protein>
    <submittedName>
        <fullName evidence="1">DUF3069 domain-containing protein</fullName>
    </submittedName>
</protein>
<reference evidence="1 2" key="1">
    <citation type="submission" date="2022-01" db="EMBL/GenBank/DDBJ databases">
        <title>Whole genome-based taxonomy of the Shewanellaceae.</title>
        <authorList>
            <person name="Martin-Rodriguez A.J."/>
        </authorList>
    </citation>
    <scope>NUCLEOTIDE SEQUENCE [LARGE SCALE GENOMIC DNA]</scope>
    <source>
        <strain evidence="1 2">DSM 21332</strain>
    </source>
</reference>